<name>A0A0G4JXH1_9GAMM</name>
<organism evidence="2 3">
    <name type="scientific">Brenneria goodwinii</name>
    <dbReference type="NCBI Taxonomy" id="1109412"/>
    <lineage>
        <taxon>Bacteria</taxon>
        <taxon>Pseudomonadati</taxon>
        <taxon>Pseudomonadota</taxon>
        <taxon>Gammaproteobacteria</taxon>
        <taxon>Enterobacterales</taxon>
        <taxon>Pectobacteriaceae</taxon>
        <taxon>Brenneria</taxon>
    </lineage>
</organism>
<gene>
    <name evidence="2" type="ORF">BN1221_03074c</name>
</gene>
<dbReference type="Pfam" id="PF12787">
    <property type="entry name" value="EcsC"/>
    <property type="match status" value="1"/>
</dbReference>
<proteinExistence type="predicted"/>
<reference evidence="3" key="1">
    <citation type="submission" date="2015-01" db="EMBL/GenBank/DDBJ databases">
        <authorList>
            <person name="Paterson Steve"/>
        </authorList>
    </citation>
    <scope>NUCLEOTIDE SEQUENCE [LARGE SCALE GENOMIC DNA]</scope>
    <source>
        <strain evidence="3">OBR1</strain>
    </source>
</reference>
<dbReference type="STRING" id="1109412.BN1221_03074c"/>
<dbReference type="InterPro" id="IPR024787">
    <property type="entry name" value="EcsC"/>
</dbReference>
<protein>
    <recommendedName>
        <fullName evidence="4">EcsC family protein</fullName>
    </recommendedName>
</protein>
<keyword evidence="3" id="KW-1185">Reference proteome</keyword>
<evidence type="ECO:0000256" key="1">
    <source>
        <dbReference type="SAM" id="Phobius"/>
    </source>
</evidence>
<sequence>MDQNNSFKNFSRWLDMLYDHAIQGIPGMDSAQKLADNYRQAFPIKNDAVANLIRWESVKAATSGFITGLGGIAVLPVTLPASLTGLLFIQIRMIAAIAIIGGYSVYDIRTRNFIYICLGASAAKETLRLGGGHLLSRLSNKGVQGISKLVTTRLIGQLATGRLLGTAPRYTPLLGGFIGGGLDWLTVRATGEFARHVFLPK</sequence>
<dbReference type="OrthoDB" id="1425703at2"/>
<dbReference type="AlphaFoldDB" id="A0A0G4JXH1"/>
<keyword evidence="1" id="KW-1133">Transmembrane helix</keyword>
<keyword evidence="1" id="KW-0472">Membrane</keyword>
<dbReference type="RefSeq" id="WP_048638018.1">
    <property type="nucleotide sequence ID" value="NZ_CGIG01000001.1"/>
</dbReference>
<dbReference type="Proteomes" id="UP000044377">
    <property type="component" value="Unassembled WGS sequence"/>
</dbReference>
<evidence type="ECO:0008006" key="4">
    <source>
        <dbReference type="Google" id="ProtNLM"/>
    </source>
</evidence>
<evidence type="ECO:0000313" key="2">
    <source>
        <dbReference type="EMBL" id="CPR18192.1"/>
    </source>
</evidence>
<evidence type="ECO:0000313" key="3">
    <source>
        <dbReference type="Proteomes" id="UP000044377"/>
    </source>
</evidence>
<feature type="transmembrane region" description="Helical" evidence="1">
    <location>
        <begin position="60"/>
        <end position="79"/>
    </location>
</feature>
<dbReference type="EMBL" id="CGIG01000001">
    <property type="protein sequence ID" value="CPR18192.1"/>
    <property type="molecule type" value="Genomic_DNA"/>
</dbReference>
<keyword evidence="1" id="KW-0812">Transmembrane</keyword>
<feature type="transmembrane region" description="Helical" evidence="1">
    <location>
        <begin position="85"/>
        <end position="106"/>
    </location>
</feature>
<accession>A0A0G4JXH1</accession>